<feature type="compositionally biased region" description="Basic and acidic residues" evidence="1">
    <location>
        <begin position="111"/>
        <end position="121"/>
    </location>
</feature>
<name>A0A6A6NM97_9PEZI</name>
<dbReference type="EMBL" id="MU001702">
    <property type="protein sequence ID" value="KAF2452860.1"/>
    <property type="molecule type" value="Genomic_DNA"/>
</dbReference>
<proteinExistence type="predicted"/>
<protein>
    <submittedName>
        <fullName evidence="2">Uncharacterized protein</fullName>
    </submittedName>
</protein>
<evidence type="ECO:0000313" key="2">
    <source>
        <dbReference type="EMBL" id="KAF2452860.1"/>
    </source>
</evidence>
<dbReference type="Proteomes" id="UP000799766">
    <property type="component" value="Unassembled WGS sequence"/>
</dbReference>
<organism evidence="2 3">
    <name type="scientific">Lineolata rhizophorae</name>
    <dbReference type="NCBI Taxonomy" id="578093"/>
    <lineage>
        <taxon>Eukaryota</taxon>
        <taxon>Fungi</taxon>
        <taxon>Dikarya</taxon>
        <taxon>Ascomycota</taxon>
        <taxon>Pezizomycotina</taxon>
        <taxon>Dothideomycetes</taxon>
        <taxon>Dothideomycetes incertae sedis</taxon>
        <taxon>Lineolatales</taxon>
        <taxon>Lineolataceae</taxon>
        <taxon>Lineolata</taxon>
    </lineage>
</organism>
<sequence>MAGGDKEHIPQEGKKEDQDQGTGGFLSPLGDPLGNALGAGLRPIGATVETITKPVRDGVGNITKPALGPATGAKEDKMEVLGGDNKDSYAHGKDSVAGRLQTAENPLGLESQERWGFREEK</sequence>
<feature type="compositionally biased region" description="Basic and acidic residues" evidence="1">
    <location>
        <begin position="73"/>
        <end position="96"/>
    </location>
</feature>
<dbReference type="OrthoDB" id="3902208at2759"/>
<evidence type="ECO:0000256" key="1">
    <source>
        <dbReference type="SAM" id="MobiDB-lite"/>
    </source>
</evidence>
<feature type="region of interest" description="Disordered" evidence="1">
    <location>
        <begin position="1"/>
        <end position="40"/>
    </location>
</feature>
<accession>A0A6A6NM97</accession>
<dbReference type="AlphaFoldDB" id="A0A6A6NM97"/>
<reference evidence="2" key="1">
    <citation type="journal article" date="2020" name="Stud. Mycol.">
        <title>101 Dothideomycetes genomes: a test case for predicting lifestyles and emergence of pathogens.</title>
        <authorList>
            <person name="Haridas S."/>
            <person name="Albert R."/>
            <person name="Binder M."/>
            <person name="Bloem J."/>
            <person name="Labutti K."/>
            <person name="Salamov A."/>
            <person name="Andreopoulos B."/>
            <person name="Baker S."/>
            <person name="Barry K."/>
            <person name="Bills G."/>
            <person name="Bluhm B."/>
            <person name="Cannon C."/>
            <person name="Castanera R."/>
            <person name="Culley D."/>
            <person name="Daum C."/>
            <person name="Ezra D."/>
            <person name="Gonzalez J."/>
            <person name="Henrissat B."/>
            <person name="Kuo A."/>
            <person name="Liang C."/>
            <person name="Lipzen A."/>
            <person name="Lutzoni F."/>
            <person name="Magnuson J."/>
            <person name="Mondo S."/>
            <person name="Nolan M."/>
            <person name="Ohm R."/>
            <person name="Pangilinan J."/>
            <person name="Park H.-J."/>
            <person name="Ramirez L."/>
            <person name="Alfaro M."/>
            <person name="Sun H."/>
            <person name="Tritt A."/>
            <person name="Yoshinaga Y."/>
            <person name="Zwiers L.-H."/>
            <person name="Turgeon B."/>
            <person name="Goodwin S."/>
            <person name="Spatafora J."/>
            <person name="Crous P."/>
            <person name="Grigoriev I."/>
        </authorList>
    </citation>
    <scope>NUCLEOTIDE SEQUENCE</scope>
    <source>
        <strain evidence="2">ATCC 16933</strain>
    </source>
</reference>
<feature type="compositionally biased region" description="Basic and acidic residues" evidence="1">
    <location>
        <begin position="1"/>
        <end position="18"/>
    </location>
</feature>
<evidence type="ECO:0000313" key="3">
    <source>
        <dbReference type="Proteomes" id="UP000799766"/>
    </source>
</evidence>
<keyword evidence="3" id="KW-1185">Reference proteome</keyword>
<gene>
    <name evidence="2" type="ORF">BDY21DRAFT_367420</name>
</gene>
<feature type="region of interest" description="Disordered" evidence="1">
    <location>
        <begin position="56"/>
        <end position="121"/>
    </location>
</feature>